<evidence type="ECO:0000313" key="3">
    <source>
        <dbReference type="Proteomes" id="UP000494109"/>
    </source>
</evidence>
<proteinExistence type="predicted"/>
<sequence length="70" mass="7375">MACANRFPDALRASMIRRLPDGGATRRRDDVSGVRRRANGHRDAGRGAVACRTACPAFDTEDAAASEGGS</sequence>
<feature type="compositionally biased region" description="Basic and acidic residues" evidence="1">
    <location>
        <begin position="21"/>
        <end position="33"/>
    </location>
</feature>
<accession>A0A6P2WRI8</accession>
<dbReference type="EMBL" id="CABVQS010000006">
    <property type="protein sequence ID" value="VWC99369.1"/>
    <property type="molecule type" value="Genomic_DNA"/>
</dbReference>
<feature type="region of interest" description="Disordered" evidence="1">
    <location>
        <begin position="21"/>
        <end position="41"/>
    </location>
</feature>
<name>A0A6P2WRI8_9BURK</name>
<evidence type="ECO:0000313" key="2">
    <source>
        <dbReference type="EMBL" id="VWC99369.1"/>
    </source>
</evidence>
<evidence type="ECO:0000256" key="1">
    <source>
        <dbReference type="SAM" id="MobiDB-lite"/>
    </source>
</evidence>
<gene>
    <name evidence="2" type="ORF">BCO71033_01678</name>
</gene>
<dbReference type="AlphaFoldDB" id="A0A6P2WRI8"/>
<dbReference type="RefSeq" id="WP_089448642.1">
    <property type="nucleotide sequence ID" value="NZ_CABVQS010000006.1"/>
</dbReference>
<dbReference type="Proteomes" id="UP000494109">
    <property type="component" value="Unassembled WGS sequence"/>
</dbReference>
<protein>
    <submittedName>
        <fullName evidence="2">Uncharacterized protein</fullName>
    </submittedName>
</protein>
<organism evidence="2 3">
    <name type="scientific">Burkholderia contaminans</name>
    <dbReference type="NCBI Taxonomy" id="488447"/>
    <lineage>
        <taxon>Bacteria</taxon>
        <taxon>Pseudomonadati</taxon>
        <taxon>Pseudomonadota</taxon>
        <taxon>Betaproteobacteria</taxon>
        <taxon>Burkholderiales</taxon>
        <taxon>Burkholderiaceae</taxon>
        <taxon>Burkholderia</taxon>
        <taxon>Burkholderia cepacia complex</taxon>
    </lineage>
</organism>
<reference evidence="2 3" key="1">
    <citation type="submission" date="2019-09" db="EMBL/GenBank/DDBJ databases">
        <authorList>
            <person name="Depoorter E."/>
        </authorList>
    </citation>
    <scope>NUCLEOTIDE SEQUENCE [LARGE SCALE GENOMIC DNA]</scope>
    <source>
        <strain evidence="2">R-71033</strain>
    </source>
</reference>